<accession>A0A9P4K130</accession>
<proteinExistence type="predicted"/>
<reference evidence="3" key="1">
    <citation type="journal article" date="2020" name="Stud. Mycol.">
        <title>101 Dothideomycetes genomes: A test case for predicting lifestyles and emergence of pathogens.</title>
        <authorList>
            <person name="Haridas S."/>
            <person name="Albert R."/>
            <person name="Binder M."/>
            <person name="Bloem J."/>
            <person name="LaButti K."/>
            <person name="Salamov A."/>
            <person name="Andreopoulos B."/>
            <person name="Baker S."/>
            <person name="Barry K."/>
            <person name="Bills G."/>
            <person name="Bluhm B."/>
            <person name="Cannon C."/>
            <person name="Castanera R."/>
            <person name="Culley D."/>
            <person name="Daum C."/>
            <person name="Ezra D."/>
            <person name="Gonzalez J."/>
            <person name="Henrissat B."/>
            <person name="Kuo A."/>
            <person name="Liang C."/>
            <person name="Lipzen A."/>
            <person name="Lutzoni F."/>
            <person name="Magnuson J."/>
            <person name="Mondo S."/>
            <person name="Nolan M."/>
            <person name="Ohm R."/>
            <person name="Pangilinan J."/>
            <person name="Park H.-J."/>
            <person name="Ramirez L."/>
            <person name="Alfaro M."/>
            <person name="Sun H."/>
            <person name="Tritt A."/>
            <person name="Yoshinaga Y."/>
            <person name="Zwiers L.-H."/>
            <person name="Turgeon B."/>
            <person name="Goodwin S."/>
            <person name="Spatafora J."/>
            <person name="Crous P."/>
            <person name="Grigoriev I."/>
        </authorList>
    </citation>
    <scope>NUCLEOTIDE SEQUENCE [LARGE SCALE GENOMIC DNA]</scope>
    <source>
        <strain evidence="3">CBS 304.66</strain>
    </source>
</reference>
<sequence length="223" mass="25313">MPGRNYEQLETPINGAPPMLQLRRHSTETGMNRRLEWPHSRTRPSYDSNPRRVVHSPHSPERVTKRTHVDTSPKAALSFQRAYFSDLDPVLAIAEHDEEASYFSLARMPILSHRNSDMDKTEEYIYISVGDRGYTPDSPVGLEKSFTDAAQNSTPMRTSPQPLCPSSASPSAPYSYSPTPAWMRPFHLVDDDKTIQKNVHGEDWKTHPLCVIAFVDTGLFIEF</sequence>
<dbReference type="AlphaFoldDB" id="A0A9P4K130"/>
<protein>
    <submittedName>
        <fullName evidence="2">Uncharacterized protein</fullName>
    </submittedName>
</protein>
<gene>
    <name evidence="2" type="ORF">CC78DRAFT_571842</name>
</gene>
<organism evidence="2 3">
    <name type="scientific">Lojkania enalia</name>
    <dbReference type="NCBI Taxonomy" id="147567"/>
    <lineage>
        <taxon>Eukaryota</taxon>
        <taxon>Fungi</taxon>
        <taxon>Dikarya</taxon>
        <taxon>Ascomycota</taxon>
        <taxon>Pezizomycotina</taxon>
        <taxon>Dothideomycetes</taxon>
        <taxon>Pleosporomycetidae</taxon>
        <taxon>Pleosporales</taxon>
        <taxon>Pleosporales incertae sedis</taxon>
        <taxon>Lojkania</taxon>
    </lineage>
</organism>
<dbReference type="OrthoDB" id="3688221at2759"/>
<feature type="compositionally biased region" description="Low complexity" evidence="1">
    <location>
        <begin position="159"/>
        <end position="172"/>
    </location>
</feature>
<keyword evidence="3" id="KW-1185">Reference proteome</keyword>
<dbReference type="EMBL" id="ML986707">
    <property type="protein sequence ID" value="KAF2259520.1"/>
    <property type="molecule type" value="Genomic_DNA"/>
</dbReference>
<feature type="region of interest" description="Disordered" evidence="1">
    <location>
        <begin position="151"/>
        <end position="172"/>
    </location>
</feature>
<evidence type="ECO:0000313" key="2">
    <source>
        <dbReference type="EMBL" id="KAF2259520.1"/>
    </source>
</evidence>
<dbReference type="Proteomes" id="UP000800093">
    <property type="component" value="Unassembled WGS sequence"/>
</dbReference>
<comment type="caution">
    <text evidence="2">The sequence shown here is derived from an EMBL/GenBank/DDBJ whole genome shotgun (WGS) entry which is preliminary data.</text>
</comment>
<name>A0A9P4K130_9PLEO</name>
<feature type="region of interest" description="Disordered" evidence="1">
    <location>
        <begin position="28"/>
        <end position="72"/>
    </location>
</feature>
<evidence type="ECO:0000256" key="1">
    <source>
        <dbReference type="SAM" id="MobiDB-lite"/>
    </source>
</evidence>
<evidence type="ECO:0000313" key="3">
    <source>
        <dbReference type="Proteomes" id="UP000800093"/>
    </source>
</evidence>
<feature type="compositionally biased region" description="Basic and acidic residues" evidence="1">
    <location>
        <begin position="28"/>
        <end position="39"/>
    </location>
</feature>
<feature type="compositionally biased region" description="Basic and acidic residues" evidence="1">
    <location>
        <begin position="58"/>
        <end position="71"/>
    </location>
</feature>